<dbReference type="EMBL" id="CM055096">
    <property type="protein sequence ID" value="KAJ7557098.1"/>
    <property type="molecule type" value="Genomic_DNA"/>
</dbReference>
<reference evidence="2" key="1">
    <citation type="journal article" date="2024" name="Proc. Natl. Acad. Sci. U.S.A.">
        <title>Extraordinary preservation of gene collinearity over three hundred million years revealed in homosporous lycophytes.</title>
        <authorList>
            <person name="Li C."/>
            <person name="Wickell D."/>
            <person name="Kuo L.Y."/>
            <person name="Chen X."/>
            <person name="Nie B."/>
            <person name="Liao X."/>
            <person name="Peng D."/>
            <person name="Ji J."/>
            <person name="Jenkins J."/>
            <person name="Williams M."/>
            <person name="Shu S."/>
            <person name="Plott C."/>
            <person name="Barry K."/>
            <person name="Rajasekar S."/>
            <person name="Grimwood J."/>
            <person name="Han X."/>
            <person name="Sun S."/>
            <person name="Hou Z."/>
            <person name="He W."/>
            <person name="Dai G."/>
            <person name="Sun C."/>
            <person name="Schmutz J."/>
            <person name="Leebens-Mack J.H."/>
            <person name="Li F.W."/>
            <person name="Wang L."/>
        </authorList>
    </citation>
    <scope>NUCLEOTIDE SEQUENCE [LARGE SCALE GENOMIC DNA]</scope>
    <source>
        <strain evidence="2">cv. PW_Plant_1</strain>
    </source>
</reference>
<protein>
    <submittedName>
        <fullName evidence="1">Uncharacterized protein</fullName>
    </submittedName>
</protein>
<evidence type="ECO:0000313" key="1">
    <source>
        <dbReference type="EMBL" id="KAJ7557098.1"/>
    </source>
</evidence>
<gene>
    <name evidence="1" type="ORF">O6H91_05G111300</name>
</gene>
<proteinExistence type="predicted"/>
<keyword evidence="2" id="KW-1185">Reference proteome</keyword>
<evidence type="ECO:0000313" key="2">
    <source>
        <dbReference type="Proteomes" id="UP001162992"/>
    </source>
</evidence>
<organism evidence="1 2">
    <name type="scientific">Diphasiastrum complanatum</name>
    <name type="common">Issler's clubmoss</name>
    <name type="synonym">Lycopodium complanatum</name>
    <dbReference type="NCBI Taxonomy" id="34168"/>
    <lineage>
        <taxon>Eukaryota</taxon>
        <taxon>Viridiplantae</taxon>
        <taxon>Streptophyta</taxon>
        <taxon>Embryophyta</taxon>
        <taxon>Tracheophyta</taxon>
        <taxon>Lycopodiopsida</taxon>
        <taxon>Lycopodiales</taxon>
        <taxon>Lycopodiaceae</taxon>
        <taxon>Lycopodioideae</taxon>
        <taxon>Diphasiastrum</taxon>
    </lineage>
</organism>
<accession>A0ACC2DS01</accession>
<sequence>MAISVGLRRGVDLYLLFFLLKWRWQLAVTALIFMSPCNGEQSLLSETQAPSEVLMTSCPLNISILETFPYVKQAKLQGNQRAKCAAIHQDLNLLVAVYVQKTGNFLLPPDVAVSCIQDLEAQFKSQLSNFSMKSLCGVDSSVLEQGSTVCPNYANVSSLMTAIPRALLENVNSSCGIALDNSASCSSCTAAVVNSVLSIPSAQCLDYSTIYAAGVVNKAGPLDQSTIGCLFFTDLPIPKERLPAYALSLVAIVGSLLLCSLSAILIYFLHRKLAAAKRRAAIASSLSNSGPSRPKTSVCFEMDEIKKATKNFSGSSIIGAGGFGNVYKGILENGTVIAVKRFKNCSPSGDPAFVHEVDMISSVRHRNLVPLVGWCVGSSPLEGHQRIIVFEYMPNGSLQEYISGKFHPGLDWPTRQKIAIGTARGIAYLHHGAQPAIIHRDIKPSNILLDANFNARVSDFGLARFAPEGVTHMSTGVAGTRGYIAPEYFMYGQLTEKSDVYSFGIVLLELLTGKGTLVSAPEEFCQPLPLADWVCFMLKAGKITELLDQSLKNSALEEVMERYILVGLVCSHKQVFCRPSMAQALKMLEDDSPPPVLPDWPIPLTLEVSEMEHMFCSSSNTSSKGGYQPFSSDGDLPR</sequence>
<comment type="caution">
    <text evidence="1">The sequence shown here is derived from an EMBL/GenBank/DDBJ whole genome shotgun (WGS) entry which is preliminary data.</text>
</comment>
<dbReference type="Proteomes" id="UP001162992">
    <property type="component" value="Chromosome 5"/>
</dbReference>
<name>A0ACC2DS01_DIPCM</name>